<comment type="caution">
    <text evidence="3">The sequence shown here is derived from an EMBL/GenBank/DDBJ whole genome shotgun (WGS) entry which is preliminary data.</text>
</comment>
<gene>
    <name evidence="3" type="ORF">E7811_02470</name>
</gene>
<dbReference type="InterPro" id="IPR029058">
    <property type="entry name" value="AB_hydrolase_fold"/>
</dbReference>
<evidence type="ECO:0000313" key="4">
    <source>
        <dbReference type="Proteomes" id="UP000309450"/>
    </source>
</evidence>
<dbReference type="GO" id="GO:0016787">
    <property type="term" value="F:hydrolase activity"/>
    <property type="evidence" value="ECO:0007669"/>
    <property type="project" value="UniProtKB-KW"/>
</dbReference>
<dbReference type="Gene3D" id="3.40.50.1820">
    <property type="entry name" value="alpha/beta hydrolase"/>
    <property type="match status" value="1"/>
</dbReference>
<reference evidence="3 4" key="1">
    <citation type="submission" date="2019-04" db="EMBL/GenBank/DDBJ databases">
        <title>Draft genome sequence of Gemmobacter aestuarii sp. nov.</title>
        <authorList>
            <person name="Hameed A."/>
            <person name="Lin S.-Y."/>
            <person name="Shahina M."/>
            <person name="Lai W.-A."/>
            <person name="Young C.-C."/>
        </authorList>
    </citation>
    <scope>NUCLEOTIDE SEQUENCE [LARGE SCALE GENOMIC DNA]</scope>
    <source>
        <strain evidence="3 4">CC-PW-75</strain>
    </source>
</reference>
<proteinExistence type="predicted"/>
<feature type="domain" description="AB hydrolase-1" evidence="2">
    <location>
        <begin position="82"/>
        <end position="286"/>
    </location>
</feature>
<accession>A0A4S3MT14</accession>
<organism evidence="3 4">
    <name type="scientific">Aliigemmobacter aestuarii</name>
    <dbReference type="NCBI Taxonomy" id="1445661"/>
    <lineage>
        <taxon>Bacteria</taxon>
        <taxon>Pseudomonadati</taxon>
        <taxon>Pseudomonadota</taxon>
        <taxon>Alphaproteobacteria</taxon>
        <taxon>Rhodobacterales</taxon>
        <taxon>Paracoccaceae</taxon>
        <taxon>Aliigemmobacter</taxon>
    </lineage>
</organism>
<feature type="transmembrane region" description="Helical" evidence="1">
    <location>
        <begin position="7"/>
        <end position="26"/>
    </location>
</feature>
<dbReference type="Proteomes" id="UP000309450">
    <property type="component" value="Unassembled WGS sequence"/>
</dbReference>
<dbReference type="Pfam" id="PF12697">
    <property type="entry name" value="Abhydrolase_6"/>
    <property type="match status" value="1"/>
</dbReference>
<keyword evidence="1" id="KW-0472">Membrane</keyword>
<dbReference type="EMBL" id="SSND01000001">
    <property type="protein sequence ID" value="THD84621.1"/>
    <property type="molecule type" value="Genomic_DNA"/>
</dbReference>
<dbReference type="InterPro" id="IPR000073">
    <property type="entry name" value="AB_hydrolase_1"/>
</dbReference>
<evidence type="ECO:0000259" key="2">
    <source>
        <dbReference type="Pfam" id="PF12697"/>
    </source>
</evidence>
<dbReference type="AlphaFoldDB" id="A0A4S3MT14"/>
<evidence type="ECO:0000313" key="3">
    <source>
        <dbReference type="EMBL" id="THD84621.1"/>
    </source>
</evidence>
<dbReference type="OrthoDB" id="5416147at2"/>
<sequence>MRSFGKWLGRGLVFIFSVIVAASFLFPRDHVSENITNLGNALPDDIDSYLQEAESQNSNITPGAERRIVWAVEPGRRTPVAVVYLHGFSATSEEIRPVPDRVAASLGANLYFARLTGHGQDGAALAAARADDWIADLSEALAIGRRIGDRTILIATSTGATLASFAATDAAASEGLAGVVMISPNFGLRSVAGRILDLPLARWWGPVVAGAERSFTPQNESHARWWTTRYPTTALFPMAALVRAARDLPFDRAQVPALFLFSPDDRVIDPDAAAEVARAWGGPVQVERRHMAPGDDPYSHVIAGDILSPGQTAETVQLILTWARGL</sequence>
<protein>
    <submittedName>
        <fullName evidence="3">Alpha/beta hydrolase</fullName>
    </submittedName>
</protein>
<dbReference type="SUPFAM" id="SSF53474">
    <property type="entry name" value="alpha/beta-Hydrolases"/>
    <property type="match status" value="1"/>
</dbReference>
<evidence type="ECO:0000256" key="1">
    <source>
        <dbReference type="SAM" id="Phobius"/>
    </source>
</evidence>
<keyword evidence="3" id="KW-0378">Hydrolase</keyword>
<keyword evidence="4" id="KW-1185">Reference proteome</keyword>
<keyword evidence="1" id="KW-0812">Transmembrane</keyword>
<name>A0A4S3MT14_9RHOB</name>
<keyword evidence="1" id="KW-1133">Transmembrane helix</keyword>